<evidence type="ECO:0000313" key="7">
    <source>
        <dbReference type="EMBL" id="CAF4044527.1"/>
    </source>
</evidence>
<dbReference type="Pfam" id="PF07859">
    <property type="entry name" value="Abhydrolase_3"/>
    <property type="match status" value="1"/>
</dbReference>
<sequence>MISTIIFTAFVATYIVPVRVPGPMNHPIKYKIVTGAFAFLYDFSRFLESTIGIPHYILLNTIVDSCDRIKIRTFDRGQVLYHDQYIENVLVRIYTPTNVSKAALSPVIIFFHGGGFFFGSIYSHDTMNYHMSMYTNAKVISVNYRLTPNVYHPVPTEDSIKVVRYVIDNYREFSIDPKQVFLCGDSAGGNIAVVVERKLRREQKPLIRGVLLLYPLLQLVNFRSPSYLRYLPYQILSVLREDILTQVTNFYVNALFTENELFNNQHLSSKDYNKFYSKLNLQISGEHQIIGESHPDTWKLFDHNISPLLADDDILHNTPPTFIGACTYDVLLSDSQLYFQRLQKLNVKDVIYKEYRIFHGAMTFLDFPVAFNEAFDIVYDSAQFIINRTTFII</sequence>
<feature type="chain" id="PRO_5035601469" description="Alpha/beta hydrolase fold-3 domain-containing protein" evidence="3">
    <location>
        <begin position="18"/>
        <end position="393"/>
    </location>
</feature>
<dbReference type="PROSITE" id="PS01173">
    <property type="entry name" value="LIPASE_GDXG_HIS"/>
    <property type="match status" value="1"/>
</dbReference>
<dbReference type="Proteomes" id="UP000663834">
    <property type="component" value="Unassembled WGS sequence"/>
</dbReference>
<gene>
    <name evidence="7" type="ORF">BYL167_LOCUS16081</name>
    <name evidence="5" type="ORF">CJN711_LOCUS5114</name>
    <name evidence="6" type="ORF">KQP761_LOCUS32567</name>
</gene>
<dbReference type="Gene3D" id="3.40.50.1820">
    <property type="entry name" value="alpha/beta hydrolase"/>
    <property type="match status" value="1"/>
</dbReference>
<evidence type="ECO:0000313" key="6">
    <source>
        <dbReference type="EMBL" id="CAF1663348.1"/>
    </source>
</evidence>
<dbReference type="GO" id="GO:0016787">
    <property type="term" value="F:hydrolase activity"/>
    <property type="evidence" value="ECO:0007669"/>
    <property type="project" value="UniProtKB-KW"/>
</dbReference>
<dbReference type="InterPro" id="IPR002168">
    <property type="entry name" value="Lipase_GDXG_HIS_AS"/>
</dbReference>
<evidence type="ECO:0000256" key="1">
    <source>
        <dbReference type="ARBA" id="ARBA00010515"/>
    </source>
</evidence>
<evidence type="ECO:0000259" key="4">
    <source>
        <dbReference type="Pfam" id="PF07859"/>
    </source>
</evidence>
<dbReference type="InterPro" id="IPR050300">
    <property type="entry name" value="GDXG_lipolytic_enzyme"/>
</dbReference>
<comment type="caution">
    <text evidence="5">The sequence shown here is derived from an EMBL/GenBank/DDBJ whole genome shotgun (WGS) entry which is preliminary data.</text>
</comment>
<feature type="signal peptide" evidence="3">
    <location>
        <begin position="1"/>
        <end position="17"/>
    </location>
</feature>
<dbReference type="EMBL" id="CAJOBH010006078">
    <property type="protein sequence ID" value="CAF4044527.1"/>
    <property type="molecule type" value="Genomic_DNA"/>
</dbReference>
<evidence type="ECO:0000313" key="8">
    <source>
        <dbReference type="Proteomes" id="UP000663855"/>
    </source>
</evidence>
<evidence type="ECO:0000256" key="2">
    <source>
        <dbReference type="ARBA" id="ARBA00022801"/>
    </source>
</evidence>
<name>A0A814KYK7_9BILA</name>
<dbReference type="OrthoDB" id="408631at2759"/>
<dbReference type="InterPro" id="IPR029058">
    <property type="entry name" value="AB_hydrolase_fold"/>
</dbReference>
<evidence type="ECO:0000313" key="5">
    <source>
        <dbReference type="EMBL" id="CAF1058590.1"/>
    </source>
</evidence>
<dbReference type="PANTHER" id="PTHR48081">
    <property type="entry name" value="AB HYDROLASE SUPERFAMILY PROTEIN C4A8.06C"/>
    <property type="match status" value="1"/>
</dbReference>
<dbReference type="PANTHER" id="PTHR48081:SF8">
    <property type="entry name" value="ALPHA_BETA HYDROLASE FOLD-3 DOMAIN-CONTAINING PROTEIN-RELATED"/>
    <property type="match status" value="1"/>
</dbReference>
<keyword evidence="2" id="KW-0378">Hydrolase</keyword>
<dbReference type="Proteomes" id="UP000663855">
    <property type="component" value="Unassembled WGS sequence"/>
</dbReference>
<dbReference type="EMBL" id="CAJNOW010018155">
    <property type="protein sequence ID" value="CAF1663348.1"/>
    <property type="molecule type" value="Genomic_DNA"/>
</dbReference>
<evidence type="ECO:0000256" key="3">
    <source>
        <dbReference type="SAM" id="SignalP"/>
    </source>
</evidence>
<dbReference type="Proteomes" id="UP000681967">
    <property type="component" value="Unassembled WGS sequence"/>
</dbReference>
<accession>A0A814KYK7</accession>
<dbReference type="InterPro" id="IPR013094">
    <property type="entry name" value="AB_hydrolase_3"/>
</dbReference>
<proteinExistence type="inferred from homology"/>
<dbReference type="AlphaFoldDB" id="A0A814KYK7"/>
<dbReference type="SUPFAM" id="SSF53474">
    <property type="entry name" value="alpha/beta-Hydrolases"/>
    <property type="match status" value="1"/>
</dbReference>
<keyword evidence="3" id="KW-0732">Signal</keyword>
<comment type="similarity">
    <text evidence="1">Belongs to the 'GDXG' lipolytic enzyme family.</text>
</comment>
<protein>
    <recommendedName>
        <fullName evidence="4">Alpha/beta hydrolase fold-3 domain-containing protein</fullName>
    </recommendedName>
</protein>
<organism evidence="5 8">
    <name type="scientific">Rotaria magnacalcarata</name>
    <dbReference type="NCBI Taxonomy" id="392030"/>
    <lineage>
        <taxon>Eukaryota</taxon>
        <taxon>Metazoa</taxon>
        <taxon>Spiralia</taxon>
        <taxon>Gnathifera</taxon>
        <taxon>Rotifera</taxon>
        <taxon>Eurotatoria</taxon>
        <taxon>Bdelloidea</taxon>
        <taxon>Philodinida</taxon>
        <taxon>Philodinidae</taxon>
        <taxon>Rotaria</taxon>
    </lineage>
</organism>
<dbReference type="EMBL" id="CAJNOV010001345">
    <property type="protein sequence ID" value="CAF1058590.1"/>
    <property type="molecule type" value="Genomic_DNA"/>
</dbReference>
<reference evidence="5" key="1">
    <citation type="submission" date="2021-02" db="EMBL/GenBank/DDBJ databases">
        <authorList>
            <person name="Nowell W R."/>
        </authorList>
    </citation>
    <scope>NUCLEOTIDE SEQUENCE</scope>
</reference>
<feature type="domain" description="Alpha/beta hydrolase fold-3" evidence="4">
    <location>
        <begin position="108"/>
        <end position="254"/>
    </location>
</feature>